<feature type="compositionally biased region" description="Low complexity" evidence="1">
    <location>
        <begin position="739"/>
        <end position="748"/>
    </location>
</feature>
<feature type="compositionally biased region" description="Low complexity" evidence="1">
    <location>
        <begin position="85"/>
        <end position="102"/>
    </location>
</feature>
<dbReference type="STRING" id="215250.A0A316YMW2"/>
<reference evidence="3 4" key="1">
    <citation type="journal article" date="2018" name="Mol. Biol. Evol.">
        <title>Broad Genomic Sampling Reveals a Smut Pathogenic Ancestry of the Fungal Clade Ustilaginomycotina.</title>
        <authorList>
            <person name="Kijpornyongpan T."/>
            <person name="Mondo S.J."/>
            <person name="Barry K."/>
            <person name="Sandor L."/>
            <person name="Lee J."/>
            <person name="Lipzen A."/>
            <person name="Pangilinan J."/>
            <person name="LaButti K."/>
            <person name="Hainaut M."/>
            <person name="Henrissat B."/>
            <person name="Grigoriev I.V."/>
            <person name="Spatafora J.W."/>
            <person name="Aime M.C."/>
        </authorList>
    </citation>
    <scope>NUCLEOTIDE SEQUENCE [LARGE SCALE GENOMIC DNA]</scope>
    <source>
        <strain evidence="3 4">MCA 4198</strain>
    </source>
</reference>
<feature type="compositionally biased region" description="Pro residues" evidence="1">
    <location>
        <begin position="406"/>
        <end position="421"/>
    </location>
</feature>
<feature type="region of interest" description="Disordered" evidence="1">
    <location>
        <begin position="195"/>
        <end position="768"/>
    </location>
</feature>
<evidence type="ECO:0000313" key="4">
    <source>
        <dbReference type="Proteomes" id="UP000245768"/>
    </source>
</evidence>
<gene>
    <name evidence="3" type="ORF">FA10DRAFT_267151</name>
</gene>
<dbReference type="PANTHER" id="PTHR47052">
    <property type="entry name" value="CONSERVED SERINE PROLINE-RICH PROTEIN (AFU_ORTHOLOGUE AFUA_2G01790)"/>
    <property type="match status" value="1"/>
</dbReference>
<dbReference type="InterPro" id="IPR037791">
    <property type="entry name" value="C2_fungal_Inn1"/>
</dbReference>
<protein>
    <recommendedName>
        <fullName evidence="2">C2 domain-containing protein</fullName>
    </recommendedName>
</protein>
<feature type="compositionally biased region" description="Basic and acidic residues" evidence="1">
    <location>
        <begin position="46"/>
        <end position="83"/>
    </location>
</feature>
<evidence type="ECO:0000256" key="1">
    <source>
        <dbReference type="SAM" id="MobiDB-lite"/>
    </source>
</evidence>
<dbReference type="CDD" id="cd08681">
    <property type="entry name" value="C2_fungal_Inn1p-like"/>
    <property type="match status" value="1"/>
</dbReference>
<feature type="compositionally biased region" description="Pro residues" evidence="1">
    <location>
        <begin position="474"/>
        <end position="511"/>
    </location>
</feature>
<evidence type="ECO:0000313" key="3">
    <source>
        <dbReference type="EMBL" id="PWN90707.1"/>
    </source>
</evidence>
<dbReference type="AlphaFoldDB" id="A0A316YMW2"/>
<dbReference type="SUPFAM" id="SSF49562">
    <property type="entry name" value="C2 domain (Calcium/lipid-binding domain, CaLB)"/>
    <property type="match status" value="1"/>
</dbReference>
<dbReference type="RefSeq" id="XP_025377905.1">
    <property type="nucleotide sequence ID" value="XM_025521795.1"/>
</dbReference>
<dbReference type="PANTHER" id="PTHR47052:SF3">
    <property type="entry name" value="INGRESSION PROTEIN 1"/>
    <property type="match status" value="1"/>
</dbReference>
<accession>A0A316YMW2</accession>
<dbReference type="EMBL" id="KZ819636">
    <property type="protein sequence ID" value="PWN90707.1"/>
    <property type="molecule type" value="Genomic_DNA"/>
</dbReference>
<feature type="compositionally biased region" description="Low complexity" evidence="1">
    <location>
        <begin position="665"/>
        <end position="683"/>
    </location>
</feature>
<dbReference type="InParanoid" id="A0A316YMW2"/>
<evidence type="ECO:0000259" key="2">
    <source>
        <dbReference type="PROSITE" id="PS50004"/>
    </source>
</evidence>
<feature type="compositionally biased region" description="Polar residues" evidence="1">
    <location>
        <begin position="425"/>
        <end position="440"/>
    </location>
</feature>
<dbReference type="Pfam" id="PF00168">
    <property type="entry name" value="C2"/>
    <property type="match status" value="1"/>
</dbReference>
<keyword evidence="4" id="KW-1185">Reference proteome</keyword>
<dbReference type="InterPro" id="IPR035892">
    <property type="entry name" value="C2_domain_sf"/>
</dbReference>
<dbReference type="GeneID" id="37043711"/>
<dbReference type="Gene3D" id="2.60.40.150">
    <property type="entry name" value="C2 domain"/>
    <property type="match status" value="1"/>
</dbReference>
<feature type="compositionally biased region" description="Pro residues" evidence="1">
    <location>
        <begin position="609"/>
        <end position="624"/>
    </location>
</feature>
<feature type="region of interest" description="Disordered" evidence="1">
    <location>
        <begin position="27"/>
        <end position="104"/>
    </location>
</feature>
<feature type="compositionally biased region" description="Low complexity" evidence="1">
    <location>
        <begin position="598"/>
        <end position="608"/>
    </location>
</feature>
<feature type="compositionally biased region" description="Low complexity" evidence="1">
    <location>
        <begin position="457"/>
        <end position="473"/>
    </location>
</feature>
<dbReference type="OrthoDB" id="270970at2759"/>
<organism evidence="3 4">
    <name type="scientific">Acaromyces ingoldii</name>
    <dbReference type="NCBI Taxonomy" id="215250"/>
    <lineage>
        <taxon>Eukaryota</taxon>
        <taxon>Fungi</taxon>
        <taxon>Dikarya</taxon>
        <taxon>Basidiomycota</taxon>
        <taxon>Ustilaginomycotina</taxon>
        <taxon>Exobasidiomycetes</taxon>
        <taxon>Exobasidiales</taxon>
        <taxon>Cryptobasidiaceae</taxon>
        <taxon>Acaromyces</taxon>
    </lineage>
</organism>
<feature type="compositionally biased region" description="Polar residues" evidence="1">
    <location>
        <begin position="540"/>
        <end position="550"/>
    </location>
</feature>
<dbReference type="PROSITE" id="PS50004">
    <property type="entry name" value="C2"/>
    <property type="match status" value="1"/>
</dbReference>
<dbReference type="InterPro" id="IPR052981">
    <property type="entry name" value="Ingression_C2_domain"/>
</dbReference>
<feature type="compositionally biased region" description="Polar residues" evidence="1">
    <location>
        <begin position="356"/>
        <end position="376"/>
    </location>
</feature>
<proteinExistence type="predicted"/>
<feature type="compositionally biased region" description="Low complexity" evidence="1">
    <location>
        <begin position="578"/>
        <end position="589"/>
    </location>
</feature>
<feature type="compositionally biased region" description="Low complexity" evidence="1">
    <location>
        <begin position="220"/>
        <end position="235"/>
    </location>
</feature>
<feature type="compositionally biased region" description="Pro residues" evidence="1">
    <location>
        <begin position="648"/>
        <end position="664"/>
    </location>
</feature>
<dbReference type="InterPro" id="IPR000008">
    <property type="entry name" value="C2_dom"/>
</dbReference>
<feature type="compositionally biased region" description="Polar residues" evidence="1">
    <location>
        <begin position="237"/>
        <end position="248"/>
    </location>
</feature>
<dbReference type="Proteomes" id="UP000245768">
    <property type="component" value="Unassembled WGS sequence"/>
</dbReference>
<dbReference type="SMART" id="SM00239">
    <property type="entry name" value="C2"/>
    <property type="match status" value="1"/>
</dbReference>
<sequence length="768" mass="81454">MSSVEPVHRGTLVCVVLKAKNLPNKRSIGKQDPYCTLQMGTNQQKTKPDKRGGQHPTWDEQLHFEIYDDMEDQMKAKKEKEEGSDSAPSSISKAKPASSSKTKGAKVLRVTCYADDNKEPEFIGEGFVDLAETLKTGEFDEWVTIKAKDRYAGEVYLELTFYSSAAPPKKKKAVKPVVSGNTTYGGAGTFSEDIDDFDFAPHPPVKQPAHAPIPSSMRPSATTSNLSAASATGSARRMNNSSGMTSSKSHAHLGSSVGDGIPSSLRPSSSLAQIDAYTPPYAPSSIHRAHSPAPPGIPQSESVVFSEQRRRESFPPPGQPVSSRLYGHRLPDAAPPSVVAEHVKQNSSQFSQSFSHAQMPSSASNATLRQSYSGPYSQAGGDAADDLVRPMSSMSFNQQSAVAERPLPPPTPQPPLPPAPQPQLEQTYQQHSYGYSQQPPLAQAGGVDQFGRPIGSPYQLAATPQPQQAYAAVTPPPHPNSAPPAPGPPPPQNGPAPSWPMPSPAPYPGHSPAPTASTLTMSTSSSHLGGPYAPAPPQVASHQEQGSLTSPGGYGGPPQRPLTAGGYHALPPPPTGQSASSATSLASTAPYNAPPPQAQQQQQQQTSPPRAPSRPLPATGPPPSQGSIGYNGAPSSGYYGANQGSHYVPPPTTSHWAPPQPSTTPQPQQQQQQPYQTTTTATGYPPPPPSALHYSHVQAAPPPPPSGPPQHSHAYPPPPPQHHYSDPGQPYHQPPPQHTYPQHQYAPPTGNYYSQNPPPPPQHQQQPY</sequence>
<feature type="compositionally biased region" description="Low complexity" evidence="1">
    <location>
        <begin position="512"/>
        <end position="526"/>
    </location>
</feature>
<feature type="domain" description="C2" evidence="2">
    <location>
        <begin position="1"/>
        <end position="143"/>
    </location>
</feature>
<feature type="compositionally biased region" description="Polar residues" evidence="1">
    <location>
        <begin position="392"/>
        <end position="401"/>
    </location>
</feature>
<name>A0A316YMW2_9BASI</name>